<dbReference type="AlphaFoldDB" id="A0A671VA94"/>
<protein>
    <recommendedName>
        <fullName evidence="3">Spermatogenesis-associated protein 2 PUB-like domain-containing protein</fullName>
    </recommendedName>
</protein>
<evidence type="ECO:0000256" key="1">
    <source>
        <dbReference type="ARBA" id="ARBA00038142"/>
    </source>
</evidence>
<dbReference type="Pfam" id="PF21388">
    <property type="entry name" value="SPATA2_PUB-like"/>
    <property type="match status" value="1"/>
</dbReference>
<feature type="region of interest" description="Disordered" evidence="2">
    <location>
        <begin position="331"/>
        <end position="487"/>
    </location>
</feature>
<dbReference type="GO" id="GO:0005737">
    <property type="term" value="C:cytoplasm"/>
    <property type="evidence" value="ECO:0007669"/>
    <property type="project" value="TreeGrafter"/>
</dbReference>
<evidence type="ECO:0000313" key="4">
    <source>
        <dbReference type="Ensembl" id="ENSSAUP00010023215.1"/>
    </source>
</evidence>
<organism evidence="4 5">
    <name type="scientific">Sparus aurata</name>
    <name type="common">Gilthead sea bream</name>
    <dbReference type="NCBI Taxonomy" id="8175"/>
    <lineage>
        <taxon>Eukaryota</taxon>
        <taxon>Metazoa</taxon>
        <taxon>Chordata</taxon>
        <taxon>Craniata</taxon>
        <taxon>Vertebrata</taxon>
        <taxon>Euteleostomi</taxon>
        <taxon>Actinopterygii</taxon>
        <taxon>Neopterygii</taxon>
        <taxon>Teleostei</taxon>
        <taxon>Neoteleostei</taxon>
        <taxon>Acanthomorphata</taxon>
        <taxon>Eupercaria</taxon>
        <taxon>Spariformes</taxon>
        <taxon>Sparidae</taxon>
        <taxon>Sparus</taxon>
    </lineage>
</organism>
<dbReference type="GeneTree" id="ENSGT00530000063956"/>
<gene>
    <name evidence="4" type="primary">LOC115596610</name>
</gene>
<evidence type="ECO:0000256" key="2">
    <source>
        <dbReference type="SAM" id="MobiDB-lite"/>
    </source>
</evidence>
<feature type="domain" description="Spermatogenesis-associated protein 2 PUB-like" evidence="3">
    <location>
        <begin position="39"/>
        <end position="199"/>
    </location>
</feature>
<dbReference type="InParanoid" id="A0A671VA94"/>
<dbReference type="Proteomes" id="UP000472265">
    <property type="component" value="Chromosome 15"/>
</dbReference>
<dbReference type="OMA" id="LLPDKPH"/>
<feature type="region of interest" description="Disordered" evidence="2">
    <location>
        <begin position="206"/>
        <end position="236"/>
    </location>
</feature>
<dbReference type="Gene3D" id="1.20.58.2190">
    <property type="match status" value="1"/>
</dbReference>
<evidence type="ECO:0000259" key="3">
    <source>
        <dbReference type="Pfam" id="PF21388"/>
    </source>
</evidence>
<reference evidence="4" key="3">
    <citation type="submission" date="2025-09" db="UniProtKB">
        <authorList>
            <consortium name="Ensembl"/>
        </authorList>
    </citation>
    <scope>IDENTIFICATION</scope>
</reference>
<proteinExistence type="inferred from homology"/>
<dbReference type="InterPro" id="IPR048839">
    <property type="entry name" value="SPATA2_PUB-like"/>
</dbReference>
<accession>A0A671VA94</accession>
<reference evidence="4" key="1">
    <citation type="submission" date="2021-04" db="EMBL/GenBank/DDBJ databases">
        <authorList>
            <consortium name="Wellcome Sanger Institute Data Sharing"/>
        </authorList>
    </citation>
    <scope>NUCLEOTIDE SEQUENCE [LARGE SCALE GENOMIC DNA]</scope>
</reference>
<dbReference type="PANTHER" id="PTHR15326">
    <property type="entry name" value="SPERMATOGENESIS-ASSOCIATED PROTEIN 2/TAMOZHENNIC"/>
    <property type="match status" value="1"/>
</dbReference>
<comment type="similarity">
    <text evidence="1">Belongs to the SPATA2 family.</text>
</comment>
<keyword evidence="5" id="KW-1185">Reference proteome</keyword>
<dbReference type="Ensembl" id="ENSSAUT00010024491.1">
    <property type="protein sequence ID" value="ENSSAUP00010023215.1"/>
    <property type="gene ID" value="ENSSAUG00010010175.1"/>
</dbReference>
<feature type="region of interest" description="Disordered" evidence="2">
    <location>
        <begin position="289"/>
        <end position="315"/>
    </location>
</feature>
<sequence>MKDDIAAGDQVEVTRQEVYDDYVKWYLQCTEVRLCRDACLLDTVARYLQREPVPSGTFTVFPFYSSLIDGCANLSTDCRRLLSDFIKAVELLETLCVNLFLQPWKKEIKTLKTFTGPFVYWLLPVFSSSTIQSVLASIGYLPHTDTQQSEYRLSEDANPDRAMQVGFELLLARVECYQLLELLDKDQSGPQWLELLQRRVHASKLEEPTEKKTEIVHKEEEEEEEEKEEADREEVGLSAECLDSRLAVKPLPKPRRCHLNSVDRSIMEMQMTYPDLAIRGRPLLQDKSHRANGVRGNSKAVHTASTSYSSDDSKAAEIHRRDIIKDTKAVATATLISPGPPSMSSMDEERELRELAEKMGQLHVHEAKEESKRKKEKERGEENTNKERRKDERKASTGREAEEQNLRRPVTETGPAPSHAARRCSRSSHSDPAVGKEQKKPSPLTVSTADRQSCWGGSTGRQDGEDTDRADAGRGEEEQLTHGYVML</sequence>
<feature type="compositionally biased region" description="Basic and acidic residues" evidence="2">
    <location>
        <begin position="462"/>
        <end position="480"/>
    </location>
</feature>
<dbReference type="FunCoup" id="A0A671VA94">
    <property type="interactions" value="1"/>
</dbReference>
<feature type="compositionally biased region" description="Basic and acidic residues" evidence="2">
    <location>
        <begin position="206"/>
        <end position="219"/>
    </location>
</feature>
<dbReference type="PANTHER" id="PTHR15326:SF9">
    <property type="entry name" value="SPERMATOGENESIS-ASSOCIATED PROTEIN 2"/>
    <property type="match status" value="1"/>
</dbReference>
<name>A0A671VA94_SPAAU</name>
<evidence type="ECO:0000313" key="5">
    <source>
        <dbReference type="Proteomes" id="UP000472265"/>
    </source>
</evidence>
<feature type="compositionally biased region" description="Basic and acidic residues" evidence="2">
    <location>
        <begin position="363"/>
        <end position="410"/>
    </location>
</feature>
<reference evidence="4" key="2">
    <citation type="submission" date="2025-08" db="UniProtKB">
        <authorList>
            <consortium name="Ensembl"/>
        </authorList>
    </citation>
    <scope>IDENTIFICATION</scope>
</reference>